<evidence type="ECO:0000256" key="1">
    <source>
        <dbReference type="SAM" id="MobiDB-lite"/>
    </source>
</evidence>
<reference evidence="2" key="1">
    <citation type="journal article" date="2022" name="G3 (Bethesda)">
        <title>High quality genome of the basidiomycete yeast Dioszegia hungarica PDD-24b-2 isolated from cloud water.</title>
        <authorList>
            <person name="Jarrige D."/>
            <person name="Haridas S."/>
            <person name="Bleykasten-Grosshans C."/>
            <person name="Joly M."/>
            <person name="Nadalig T."/>
            <person name="Sancelme M."/>
            <person name="Vuilleumier S."/>
            <person name="Grigoriev I.V."/>
            <person name="Amato P."/>
            <person name="Bringel F."/>
        </authorList>
    </citation>
    <scope>NUCLEOTIDE SEQUENCE</scope>
    <source>
        <strain evidence="2">PDD-24b-2</strain>
    </source>
</reference>
<evidence type="ECO:0000313" key="2">
    <source>
        <dbReference type="EMBL" id="KAI9634002.1"/>
    </source>
</evidence>
<dbReference type="AlphaFoldDB" id="A0AA38LR56"/>
<accession>A0AA38LR56</accession>
<evidence type="ECO:0000313" key="3">
    <source>
        <dbReference type="Proteomes" id="UP001164286"/>
    </source>
</evidence>
<dbReference type="EMBL" id="JAKWFO010000008">
    <property type="protein sequence ID" value="KAI9634002.1"/>
    <property type="molecule type" value="Genomic_DNA"/>
</dbReference>
<proteinExistence type="predicted"/>
<dbReference type="RefSeq" id="XP_052943779.1">
    <property type="nucleotide sequence ID" value="XM_053090216.1"/>
</dbReference>
<feature type="compositionally biased region" description="Low complexity" evidence="1">
    <location>
        <begin position="176"/>
        <end position="186"/>
    </location>
</feature>
<keyword evidence="3" id="KW-1185">Reference proteome</keyword>
<dbReference type="GeneID" id="77729421"/>
<organism evidence="2 3">
    <name type="scientific">Dioszegia hungarica</name>
    <dbReference type="NCBI Taxonomy" id="4972"/>
    <lineage>
        <taxon>Eukaryota</taxon>
        <taxon>Fungi</taxon>
        <taxon>Dikarya</taxon>
        <taxon>Basidiomycota</taxon>
        <taxon>Agaricomycotina</taxon>
        <taxon>Tremellomycetes</taxon>
        <taxon>Tremellales</taxon>
        <taxon>Bulleribasidiaceae</taxon>
        <taxon>Dioszegia</taxon>
    </lineage>
</organism>
<name>A0AA38LR56_9TREE</name>
<feature type="region of interest" description="Disordered" evidence="1">
    <location>
        <begin position="59"/>
        <end position="85"/>
    </location>
</feature>
<protein>
    <submittedName>
        <fullName evidence="2">Uncharacterized protein</fullName>
    </submittedName>
</protein>
<sequence>MSEPTQHRDLSEALALSAELISHLRALDVSRLMYRAAVIDKQVLRSAIPMEGWEMESEAEIDGVEESEGGRGQMKGKAPAKGKGRTRTEWAQLDIMGWSRYLQALDKQYLALETQKSRAHSIDPRDSPLPPVSSSFTLAKTILSAPTPITGIRVTMSSVAPKINGQTFDRKKQASKSKAQGQAKARAGGGEEEVIDVICRGGAEWIKLWTKKESQMLAEFREQDSYATSDWSDSDQEDNAGSSSTRPATPALSNSLLTTARALLSLADLSPRPPGTSPPSITIRLTRLHPSSDGATDPRVNETFNVLRSLDINLLFGDLSSLPLSSLPPPIPPPKELLPSLKINIDPTALVGICADALHHALPRDMHQARRRYFRPRRYLHQAGSGSGTATPLATPGLEGEAREAWLDGYDDARQSQHSRELLKEATDEVRAPLIEELRDTLERAILADKNAGGNGAVEFWTTEAALLHLKEAMSNKAVVGVGMEQQRMRRLIGMEEGDFWEGSRYEGQEGCLAGLNLRIFPERPPLSGSDEPIRMSPDGLRSLHLSTAATARLFLAEQAATVADPSLLHTKHADLPTFLRPDRLPVPKVADLSVPLPIVSLGSMARGAEEGMTTLSMGNVVWREMYAQGRWKVRGWTQGNWEVERERLSRKVEKLEEGRASADGGVGENGWRIAGTEAEGEGSAVIWLMPYRSLGEGKRVRFEAGDYSFPVPK</sequence>
<comment type="caution">
    <text evidence="2">The sequence shown here is derived from an EMBL/GenBank/DDBJ whole genome shotgun (WGS) entry which is preliminary data.</text>
</comment>
<feature type="region of interest" description="Disordered" evidence="1">
    <location>
        <begin position="225"/>
        <end position="251"/>
    </location>
</feature>
<dbReference type="PANTHER" id="PTHR13379">
    <property type="entry name" value="UNCHARACTERIZED DUF1308"/>
    <property type="match status" value="1"/>
</dbReference>
<feature type="region of interest" description="Disordered" evidence="1">
    <location>
        <begin position="164"/>
        <end position="191"/>
    </location>
</feature>
<dbReference type="PANTHER" id="PTHR13379:SF0">
    <property type="entry name" value="UPF0415 PROTEIN C7ORF25"/>
    <property type="match status" value="1"/>
</dbReference>
<gene>
    <name evidence="2" type="ORF">MKK02DRAFT_38674</name>
</gene>
<dbReference type="Proteomes" id="UP001164286">
    <property type="component" value="Unassembled WGS sequence"/>
</dbReference>